<dbReference type="SUPFAM" id="SSF109635">
    <property type="entry name" value="DnaK suppressor protein DksA, alpha-hairpin domain"/>
    <property type="match status" value="1"/>
</dbReference>
<gene>
    <name evidence="6" type="ORF">ACFFGV_04545</name>
</gene>
<dbReference type="PANTHER" id="PTHR33823:SF4">
    <property type="entry name" value="GENERAL STRESS PROTEIN 16O"/>
    <property type="match status" value="1"/>
</dbReference>
<organism evidence="6 7">
    <name type="scientific">Pontibacillus salicampi</name>
    <dbReference type="NCBI Taxonomy" id="1449801"/>
    <lineage>
        <taxon>Bacteria</taxon>
        <taxon>Bacillati</taxon>
        <taxon>Bacillota</taxon>
        <taxon>Bacilli</taxon>
        <taxon>Bacillales</taxon>
        <taxon>Bacillaceae</taxon>
        <taxon>Pontibacillus</taxon>
    </lineage>
</organism>
<evidence type="ECO:0000313" key="6">
    <source>
        <dbReference type="EMBL" id="MFC0522859.1"/>
    </source>
</evidence>
<dbReference type="InterPro" id="IPR000962">
    <property type="entry name" value="Znf_DskA_TraR"/>
</dbReference>
<dbReference type="SUPFAM" id="SSF57716">
    <property type="entry name" value="Glucocorticoid receptor-like (DNA-binding domain)"/>
    <property type="match status" value="1"/>
</dbReference>
<dbReference type="Proteomes" id="UP001589836">
    <property type="component" value="Unassembled WGS sequence"/>
</dbReference>
<sequence>MLTSNQLEKLQQILHKQQESLVAHLQQNDHFDLESEAFQETVGELSNYDNHPGDSATDLYEREKDIALNEHAEQELKDVVKALYRMSSGDYGTCEECGKEIAYERLEALPTTKYCKEHSRDKLEHEQRPVEEDILQPGMRQRTDEQADTTFYDAEDSWQGVARYGTSDTPSDFAGEDIQNYSDTYIHSEENISYVENYENFSGVDLYGNEVKVFPNKQHDEYEEQLDEEGMMSILGDVPYSEADSYIEEE</sequence>
<dbReference type="InterPro" id="IPR037187">
    <property type="entry name" value="DnaK_N"/>
</dbReference>
<dbReference type="InterPro" id="IPR014240">
    <property type="entry name" value="YteA"/>
</dbReference>
<dbReference type="Pfam" id="PF01258">
    <property type="entry name" value="zf-dskA_traR"/>
    <property type="match status" value="1"/>
</dbReference>
<reference evidence="6 7" key="1">
    <citation type="submission" date="2024-09" db="EMBL/GenBank/DDBJ databases">
        <authorList>
            <person name="Sun Q."/>
            <person name="Mori K."/>
        </authorList>
    </citation>
    <scope>NUCLEOTIDE SEQUENCE [LARGE SCALE GENOMIC DNA]</scope>
    <source>
        <strain evidence="6 7">NCAIM B.02529</strain>
    </source>
</reference>
<keyword evidence="1" id="KW-0479">Metal-binding</keyword>
<feature type="domain" description="Zinc finger DksA/TraR C4-type" evidence="5">
    <location>
        <begin position="89"/>
        <end position="117"/>
    </location>
</feature>
<evidence type="ECO:0000256" key="2">
    <source>
        <dbReference type="ARBA" id="ARBA00022771"/>
    </source>
</evidence>
<feature type="zinc finger region" description="dksA C4-type" evidence="4">
    <location>
        <begin position="94"/>
        <end position="118"/>
    </location>
</feature>
<comment type="caution">
    <text evidence="6">The sequence shown here is derived from an EMBL/GenBank/DDBJ whole genome shotgun (WGS) entry which is preliminary data.</text>
</comment>
<accession>A0ABV6LKH9</accession>
<dbReference type="Gene3D" id="1.20.120.910">
    <property type="entry name" value="DksA, coiled-coil domain"/>
    <property type="match status" value="1"/>
</dbReference>
<dbReference type="PROSITE" id="PS51128">
    <property type="entry name" value="ZF_DKSA_2"/>
    <property type="match status" value="1"/>
</dbReference>
<dbReference type="RefSeq" id="WP_377345384.1">
    <property type="nucleotide sequence ID" value="NZ_JBHLTP010000003.1"/>
</dbReference>
<keyword evidence="3" id="KW-0862">Zinc</keyword>
<dbReference type="PANTHER" id="PTHR33823">
    <property type="entry name" value="RNA POLYMERASE-BINDING TRANSCRIPTION FACTOR DKSA-RELATED"/>
    <property type="match status" value="1"/>
</dbReference>
<evidence type="ECO:0000313" key="7">
    <source>
        <dbReference type="Proteomes" id="UP001589836"/>
    </source>
</evidence>
<evidence type="ECO:0000256" key="4">
    <source>
        <dbReference type="PROSITE-ProRule" id="PRU00510"/>
    </source>
</evidence>
<dbReference type="NCBIfam" id="TIGR02890">
    <property type="entry name" value="bacill_yteA"/>
    <property type="match status" value="1"/>
</dbReference>
<evidence type="ECO:0000259" key="5">
    <source>
        <dbReference type="Pfam" id="PF01258"/>
    </source>
</evidence>
<protein>
    <submittedName>
        <fullName evidence="6">TraR/DksA C4-type zinc finger protein</fullName>
    </submittedName>
</protein>
<name>A0ABV6LKH9_9BACI</name>
<dbReference type="EMBL" id="JBHLTP010000003">
    <property type="protein sequence ID" value="MFC0522859.1"/>
    <property type="molecule type" value="Genomic_DNA"/>
</dbReference>
<evidence type="ECO:0000256" key="1">
    <source>
        <dbReference type="ARBA" id="ARBA00022723"/>
    </source>
</evidence>
<keyword evidence="2" id="KW-0863">Zinc-finger</keyword>
<proteinExistence type="predicted"/>
<evidence type="ECO:0000256" key="3">
    <source>
        <dbReference type="ARBA" id="ARBA00022833"/>
    </source>
</evidence>
<keyword evidence="7" id="KW-1185">Reference proteome</keyword>